<dbReference type="InterPro" id="IPR003352">
    <property type="entry name" value="PTS_EIIC"/>
</dbReference>
<feature type="transmembrane region" description="Helical" evidence="12">
    <location>
        <begin position="106"/>
        <end position="130"/>
    </location>
</feature>
<feature type="domain" description="PTS EIIC type-1" evidence="14">
    <location>
        <begin position="108"/>
        <end position="475"/>
    </location>
</feature>
<dbReference type="Pfam" id="PF00367">
    <property type="entry name" value="PTS_EIIB"/>
    <property type="match status" value="1"/>
</dbReference>
<evidence type="ECO:0000256" key="11">
    <source>
        <dbReference type="PROSITE-ProRule" id="PRU00421"/>
    </source>
</evidence>
<feature type="transmembrane region" description="Helical" evidence="12">
    <location>
        <begin position="373"/>
        <end position="392"/>
    </location>
</feature>
<comment type="caution">
    <text evidence="15">The sequence shown here is derived from an EMBL/GenBank/DDBJ whole genome shotgun (WGS) entry which is preliminary data.</text>
</comment>
<evidence type="ECO:0000313" key="15">
    <source>
        <dbReference type="EMBL" id="MFC6360867.1"/>
    </source>
</evidence>
<keyword evidence="3" id="KW-1003">Cell membrane</keyword>
<evidence type="ECO:0000256" key="2">
    <source>
        <dbReference type="ARBA" id="ARBA00022448"/>
    </source>
</evidence>
<evidence type="ECO:0000256" key="3">
    <source>
        <dbReference type="ARBA" id="ARBA00022475"/>
    </source>
</evidence>
<dbReference type="PROSITE" id="PS51098">
    <property type="entry name" value="PTS_EIIB_TYPE_1"/>
    <property type="match status" value="1"/>
</dbReference>
<evidence type="ECO:0000256" key="4">
    <source>
        <dbReference type="ARBA" id="ARBA00022597"/>
    </source>
</evidence>
<dbReference type="EC" id="2.7.1.201" evidence="15"/>
<dbReference type="PROSITE" id="PS01035">
    <property type="entry name" value="PTS_EIIB_TYPE_1_CYS"/>
    <property type="match status" value="1"/>
</dbReference>
<keyword evidence="2" id="KW-0813">Transport</keyword>
<feature type="transmembrane region" description="Helical" evidence="12">
    <location>
        <begin position="340"/>
        <end position="361"/>
    </location>
</feature>
<feature type="active site" description="Phosphocysteine intermediate; for EIIB activity" evidence="11">
    <location>
        <position position="28"/>
    </location>
</feature>
<organism evidence="15 16">
    <name type="scientific">Tatumella punctata</name>
    <dbReference type="NCBI Taxonomy" id="399969"/>
    <lineage>
        <taxon>Bacteria</taxon>
        <taxon>Pseudomonadati</taxon>
        <taxon>Pseudomonadota</taxon>
        <taxon>Gammaproteobacteria</taxon>
        <taxon>Enterobacterales</taxon>
        <taxon>Erwiniaceae</taxon>
        <taxon>Tatumella</taxon>
    </lineage>
</organism>
<protein>
    <submittedName>
        <fullName evidence="15">PTS trehalose transporter subunit IIBC</fullName>
        <ecNumber evidence="15">2.7.1.201</ecNumber>
    </submittedName>
</protein>
<keyword evidence="4" id="KW-0762">Sugar transport</keyword>
<dbReference type="InterPro" id="IPR013013">
    <property type="entry name" value="PTS_EIIC_1"/>
</dbReference>
<evidence type="ECO:0000256" key="5">
    <source>
        <dbReference type="ARBA" id="ARBA00022679"/>
    </source>
</evidence>
<reference evidence="16" key="1">
    <citation type="journal article" date="2019" name="Int. J. Syst. Evol. Microbiol.">
        <title>The Global Catalogue of Microorganisms (GCM) 10K type strain sequencing project: providing services to taxonomists for standard genome sequencing and annotation.</title>
        <authorList>
            <consortium name="The Broad Institute Genomics Platform"/>
            <consortium name="The Broad Institute Genome Sequencing Center for Infectious Disease"/>
            <person name="Wu L."/>
            <person name="Ma J."/>
        </authorList>
    </citation>
    <scope>NUCLEOTIDE SEQUENCE [LARGE SCALE GENOMIC DNA]</scope>
    <source>
        <strain evidence="16">CGMCC 4.1530</strain>
    </source>
</reference>
<feature type="transmembrane region" description="Helical" evidence="12">
    <location>
        <begin position="158"/>
        <end position="180"/>
    </location>
</feature>
<evidence type="ECO:0000313" key="16">
    <source>
        <dbReference type="Proteomes" id="UP001596215"/>
    </source>
</evidence>
<dbReference type="EMBL" id="JBHSUC010000001">
    <property type="protein sequence ID" value="MFC6360867.1"/>
    <property type="molecule type" value="Genomic_DNA"/>
</dbReference>
<feature type="transmembrane region" description="Helical" evidence="12">
    <location>
        <begin position="438"/>
        <end position="460"/>
    </location>
</feature>
<feature type="transmembrane region" description="Helical" evidence="12">
    <location>
        <begin position="187"/>
        <end position="205"/>
    </location>
</feature>
<accession>A0ABW1VMK7</accession>
<feature type="domain" description="PTS EIIB type-1" evidence="13">
    <location>
        <begin position="6"/>
        <end position="88"/>
    </location>
</feature>
<evidence type="ECO:0000256" key="8">
    <source>
        <dbReference type="ARBA" id="ARBA00022777"/>
    </source>
</evidence>
<evidence type="ECO:0000259" key="13">
    <source>
        <dbReference type="PROSITE" id="PS51098"/>
    </source>
</evidence>
<dbReference type="NCBIfam" id="NF008236">
    <property type="entry name" value="PRK11007.1"/>
    <property type="match status" value="1"/>
</dbReference>
<feature type="transmembrane region" description="Helical" evidence="12">
    <location>
        <begin position="399"/>
        <end position="418"/>
    </location>
</feature>
<dbReference type="Pfam" id="PF02378">
    <property type="entry name" value="PTS_EIIC"/>
    <property type="match status" value="1"/>
</dbReference>
<keyword evidence="9 12" id="KW-1133">Transmembrane helix</keyword>
<dbReference type="InterPro" id="IPR018113">
    <property type="entry name" value="PTrfase_EIIB_Cys"/>
</dbReference>
<dbReference type="CDD" id="cd00212">
    <property type="entry name" value="PTS_IIB_glc"/>
    <property type="match status" value="1"/>
</dbReference>
<evidence type="ECO:0000256" key="6">
    <source>
        <dbReference type="ARBA" id="ARBA00022683"/>
    </source>
</evidence>
<evidence type="ECO:0000256" key="12">
    <source>
        <dbReference type="SAM" id="Phobius"/>
    </source>
</evidence>
<keyword evidence="7 12" id="KW-0812">Transmembrane</keyword>
<dbReference type="Proteomes" id="UP001596215">
    <property type="component" value="Unassembled WGS sequence"/>
</dbReference>
<dbReference type="PROSITE" id="PS51103">
    <property type="entry name" value="PTS_EIIC_TYPE_1"/>
    <property type="match status" value="1"/>
</dbReference>
<evidence type="ECO:0000256" key="7">
    <source>
        <dbReference type="ARBA" id="ARBA00022692"/>
    </source>
</evidence>
<feature type="transmembrane region" description="Helical" evidence="12">
    <location>
        <begin position="256"/>
        <end position="280"/>
    </location>
</feature>
<feature type="transmembrane region" description="Helical" evidence="12">
    <location>
        <begin position="300"/>
        <end position="320"/>
    </location>
</feature>
<dbReference type="NCBIfam" id="TIGR01992">
    <property type="entry name" value="PTS-IIBC-Tre"/>
    <property type="match status" value="1"/>
</dbReference>
<evidence type="ECO:0000256" key="10">
    <source>
        <dbReference type="ARBA" id="ARBA00023136"/>
    </source>
</evidence>
<evidence type="ECO:0000259" key="14">
    <source>
        <dbReference type="PROSITE" id="PS51103"/>
    </source>
</evidence>
<keyword evidence="8" id="KW-0418">Kinase</keyword>
<dbReference type="InterPro" id="IPR050558">
    <property type="entry name" value="PTS_Sugar-Specific_Components"/>
</dbReference>
<gene>
    <name evidence="15" type="primary">treB</name>
    <name evidence="15" type="ORF">ACFP73_01930</name>
</gene>
<comment type="subcellular location">
    <subcellularLocation>
        <location evidence="1">Cell membrane</location>
        <topology evidence="1">Multi-pass membrane protein</topology>
    </subcellularLocation>
</comment>
<feature type="transmembrane region" description="Helical" evidence="12">
    <location>
        <begin position="225"/>
        <end position="244"/>
    </location>
</feature>
<keyword evidence="6" id="KW-0598">Phosphotransferase system</keyword>
<name>A0ABW1VMK7_9GAMM</name>
<dbReference type="InterPro" id="IPR001996">
    <property type="entry name" value="PTS_IIB_1"/>
</dbReference>
<dbReference type="PANTHER" id="PTHR30175">
    <property type="entry name" value="PHOSPHOTRANSFERASE SYSTEM TRANSPORT PROTEIN"/>
    <property type="match status" value="1"/>
</dbReference>
<dbReference type="InterPro" id="IPR011296">
    <property type="entry name" value="PTS_IIBC_treh"/>
</dbReference>
<keyword evidence="10 12" id="KW-0472">Membrane</keyword>
<proteinExistence type="predicted"/>
<dbReference type="InterPro" id="IPR036878">
    <property type="entry name" value="Glu_permease_IIB"/>
</dbReference>
<dbReference type="SUPFAM" id="SSF55604">
    <property type="entry name" value="Glucose permease domain IIB"/>
    <property type="match status" value="1"/>
</dbReference>
<evidence type="ECO:0000256" key="1">
    <source>
        <dbReference type="ARBA" id="ARBA00004651"/>
    </source>
</evidence>
<keyword evidence="5 15" id="KW-0808">Transferase</keyword>
<keyword evidence="16" id="KW-1185">Reference proteome</keyword>
<dbReference type="Gene3D" id="3.30.1360.60">
    <property type="entry name" value="Glucose permease domain IIB"/>
    <property type="match status" value="1"/>
</dbReference>
<dbReference type="PANTHER" id="PTHR30175:SF1">
    <property type="entry name" value="PTS SYSTEM ARBUTIN-, CELLOBIOSE-, AND SALICIN-SPECIFIC EIIBC COMPONENT-RELATED"/>
    <property type="match status" value="1"/>
</dbReference>
<sequence length="485" mass="51586">MREIQQQIIDKLIKFLGGRDNIVSATHCITRLRLVLNDPALASPSGLETLPMVKGCFTNAGQFQVVIGPEVDDYYKAMMTTLGLTGADRSQQREAARKNMSIAERALSHIADIFFPLLPALISGGLILGFRNVIGDIPFSDGNTLAQSSQVWQTLYDLLWLPGEAIFMFLPVAVCWSTVVKMDGTPILGIVLGITLVSPQLMNSYQLGQSAADTWDFGWFLVEKVGYQAQVIPSILAGMALAIIERQLRRVVPVSLSLVIVPVTALLVAIPLAHGLIGPFGRLLGDGVASVVQLAMTGSFAPVGAALFGFLYAPLVITGIHQTTLAIDMQMIQSMGGTPVWPLIALSNIAQASAVLAMIIIRRSPKERAVSVPAAIAAYLGVTEPAMYGVNLKFRYPMLCAMIGSALAALFSGMNQVLANGIGVGGLPGILSIQPKFWGVYGVSILIAIIVPLVLTFIVARFHSATANSASSSDTSPVTDSSVTH</sequence>
<dbReference type="GO" id="GO:0016740">
    <property type="term" value="F:transferase activity"/>
    <property type="evidence" value="ECO:0007669"/>
    <property type="project" value="UniProtKB-KW"/>
</dbReference>
<evidence type="ECO:0000256" key="9">
    <source>
        <dbReference type="ARBA" id="ARBA00022989"/>
    </source>
</evidence>
<dbReference type="RefSeq" id="WP_212706844.1">
    <property type="nucleotide sequence ID" value="NZ_BAAAFW010000059.1"/>
</dbReference>